<keyword evidence="6" id="KW-0342">GTP-binding</keyword>
<reference evidence="12" key="1">
    <citation type="submission" date="2016-11" db="UniProtKB">
        <authorList>
            <consortium name="WormBaseParasite"/>
        </authorList>
    </citation>
    <scope>IDENTIFICATION</scope>
</reference>
<dbReference type="NCBIfam" id="TIGR00231">
    <property type="entry name" value="small_GTP"/>
    <property type="match status" value="1"/>
</dbReference>
<dbReference type="PROSITE" id="PS51419">
    <property type="entry name" value="RAB"/>
    <property type="match status" value="1"/>
</dbReference>
<keyword evidence="9" id="KW-0636">Prenylation</keyword>
<proteinExistence type="inferred from homology"/>
<protein>
    <submittedName>
        <fullName evidence="12">Rho-related GTP-binding protein RhoQ</fullName>
    </submittedName>
</protein>
<dbReference type="InterPro" id="IPR003578">
    <property type="entry name" value="Small_GTPase_Rho"/>
</dbReference>
<name>A0A1I7Y6N9_9BILA</name>
<evidence type="ECO:0000256" key="5">
    <source>
        <dbReference type="ARBA" id="ARBA00022741"/>
    </source>
</evidence>
<organism evidence="11 12">
    <name type="scientific">Steinernema glaseri</name>
    <dbReference type="NCBI Taxonomy" id="37863"/>
    <lineage>
        <taxon>Eukaryota</taxon>
        <taxon>Metazoa</taxon>
        <taxon>Ecdysozoa</taxon>
        <taxon>Nematoda</taxon>
        <taxon>Chromadorea</taxon>
        <taxon>Rhabditida</taxon>
        <taxon>Tylenchina</taxon>
        <taxon>Panagrolaimomorpha</taxon>
        <taxon>Strongyloidoidea</taxon>
        <taxon>Steinernematidae</taxon>
        <taxon>Steinernema</taxon>
    </lineage>
</organism>
<dbReference type="GO" id="GO:0005886">
    <property type="term" value="C:plasma membrane"/>
    <property type="evidence" value="ECO:0007669"/>
    <property type="project" value="UniProtKB-SubCell"/>
</dbReference>
<dbReference type="GO" id="GO:0007264">
    <property type="term" value="P:small GTPase-mediated signal transduction"/>
    <property type="evidence" value="ECO:0007669"/>
    <property type="project" value="InterPro"/>
</dbReference>
<dbReference type="Pfam" id="PF00071">
    <property type="entry name" value="Ras"/>
    <property type="match status" value="1"/>
</dbReference>
<dbReference type="CDD" id="cd00157">
    <property type="entry name" value="Rho"/>
    <property type="match status" value="1"/>
</dbReference>
<dbReference type="SUPFAM" id="SSF52540">
    <property type="entry name" value="P-loop containing nucleoside triphosphate hydrolases"/>
    <property type="match status" value="1"/>
</dbReference>
<accession>A0A1I7Y6N9</accession>
<evidence type="ECO:0000256" key="8">
    <source>
        <dbReference type="ARBA" id="ARBA00023288"/>
    </source>
</evidence>
<keyword evidence="3" id="KW-1003">Cell membrane</keyword>
<dbReference type="AlphaFoldDB" id="A0A1I7Y6N9"/>
<keyword evidence="5" id="KW-0547">Nucleotide-binding</keyword>
<keyword evidence="11" id="KW-1185">Reference proteome</keyword>
<dbReference type="InterPro" id="IPR027417">
    <property type="entry name" value="P-loop_NTPase"/>
</dbReference>
<keyword evidence="8" id="KW-0449">Lipoprotein</keyword>
<evidence type="ECO:0000256" key="7">
    <source>
        <dbReference type="ARBA" id="ARBA00023136"/>
    </source>
</evidence>
<sequence>MPPLFSPFHQRFVTYSVGLPSCPLIPPSLSSRDALPDSRANCAPRTRGKRDRKRTVARRDVTHAPCDSRRSVAGWTLRGAESPRTATLPPDAEEKKMNEKRLKLVVVGDSYVGKTSLLFAYTEKSFNDTYNTTALESFAMSVEIEGLHYTVNLFDTAGQHDLTHLRSLSYPNTDAFLLCFSLADPRSLQSCKTYWIPEIRQFAGDDVPVILVGLKEDLHEKSDGPQERVRLKKARKLAREIGAFSFFACSALTHRGLKRVFDEALLAAIGIPPELEESSSGLGLCGCCAIG</sequence>
<feature type="compositionally biased region" description="Basic residues" evidence="10">
    <location>
        <begin position="46"/>
        <end position="56"/>
    </location>
</feature>
<evidence type="ECO:0000256" key="9">
    <source>
        <dbReference type="ARBA" id="ARBA00023289"/>
    </source>
</evidence>
<dbReference type="PANTHER" id="PTHR24072">
    <property type="entry name" value="RHO FAMILY GTPASE"/>
    <property type="match status" value="1"/>
</dbReference>
<dbReference type="SMART" id="SM00173">
    <property type="entry name" value="RAS"/>
    <property type="match status" value="1"/>
</dbReference>
<feature type="region of interest" description="Disordered" evidence="10">
    <location>
        <begin position="33"/>
        <end position="62"/>
    </location>
</feature>
<evidence type="ECO:0000256" key="2">
    <source>
        <dbReference type="ARBA" id="ARBA00010142"/>
    </source>
</evidence>
<keyword evidence="4" id="KW-0488">Methylation</keyword>
<dbReference type="GO" id="GO:0003924">
    <property type="term" value="F:GTPase activity"/>
    <property type="evidence" value="ECO:0007669"/>
    <property type="project" value="InterPro"/>
</dbReference>
<evidence type="ECO:0000256" key="6">
    <source>
        <dbReference type="ARBA" id="ARBA00023134"/>
    </source>
</evidence>
<dbReference type="PROSITE" id="PS51420">
    <property type="entry name" value="RHO"/>
    <property type="match status" value="1"/>
</dbReference>
<evidence type="ECO:0000313" key="12">
    <source>
        <dbReference type="WBParaSite" id="L893_g13286.t1"/>
    </source>
</evidence>
<evidence type="ECO:0000256" key="4">
    <source>
        <dbReference type="ARBA" id="ARBA00022481"/>
    </source>
</evidence>
<dbReference type="SMART" id="SM00174">
    <property type="entry name" value="RHO"/>
    <property type="match status" value="1"/>
</dbReference>
<keyword evidence="7" id="KW-0472">Membrane</keyword>
<dbReference type="SMART" id="SM00175">
    <property type="entry name" value="RAB"/>
    <property type="match status" value="1"/>
</dbReference>
<dbReference type="InterPro" id="IPR005225">
    <property type="entry name" value="Small_GTP-bd"/>
</dbReference>
<evidence type="ECO:0000256" key="1">
    <source>
        <dbReference type="ARBA" id="ARBA00004342"/>
    </source>
</evidence>
<dbReference type="WBParaSite" id="L893_g13286.t1">
    <property type="protein sequence ID" value="L893_g13286.t1"/>
    <property type="gene ID" value="L893_g13286"/>
</dbReference>
<dbReference type="InterPro" id="IPR001806">
    <property type="entry name" value="Small_GTPase"/>
</dbReference>
<dbReference type="PROSITE" id="PS51421">
    <property type="entry name" value="RAS"/>
    <property type="match status" value="1"/>
</dbReference>
<evidence type="ECO:0000256" key="3">
    <source>
        <dbReference type="ARBA" id="ARBA00022475"/>
    </source>
</evidence>
<dbReference type="Gene3D" id="3.40.50.300">
    <property type="entry name" value="P-loop containing nucleotide triphosphate hydrolases"/>
    <property type="match status" value="1"/>
</dbReference>
<evidence type="ECO:0000313" key="11">
    <source>
        <dbReference type="Proteomes" id="UP000095287"/>
    </source>
</evidence>
<comment type="subcellular location">
    <subcellularLocation>
        <location evidence="1">Cell membrane</location>
        <topology evidence="1">Lipid-anchor</topology>
        <orientation evidence="1">Cytoplasmic side</orientation>
    </subcellularLocation>
</comment>
<dbReference type="PRINTS" id="PR00449">
    <property type="entry name" value="RASTRNSFRMNG"/>
</dbReference>
<dbReference type="FunFam" id="3.40.50.300:FF:000983">
    <property type="entry name" value="Rho family GTPase"/>
    <property type="match status" value="1"/>
</dbReference>
<dbReference type="GO" id="GO:0005525">
    <property type="term" value="F:GTP binding"/>
    <property type="evidence" value="ECO:0007669"/>
    <property type="project" value="UniProtKB-KW"/>
</dbReference>
<comment type="similarity">
    <text evidence="2">Belongs to the small GTPase superfamily. Rho family.</text>
</comment>
<dbReference type="Proteomes" id="UP000095287">
    <property type="component" value="Unplaced"/>
</dbReference>
<evidence type="ECO:0000256" key="10">
    <source>
        <dbReference type="SAM" id="MobiDB-lite"/>
    </source>
</evidence>